<dbReference type="HAMAP" id="MF_03028">
    <property type="entry name" value="Pescadillo"/>
    <property type="match status" value="1"/>
</dbReference>
<dbReference type="KEGG" id="tpv:TP04_0229"/>
<dbReference type="VEuPathDB" id="PiroplasmaDB:TpMuguga_04g00229"/>
<evidence type="ECO:0000256" key="2">
    <source>
        <dbReference type="ARBA" id="ARBA00022552"/>
    </source>
</evidence>
<dbReference type="SUPFAM" id="SSF52113">
    <property type="entry name" value="BRCT domain"/>
    <property type="match status" value="1"/>
</dbReference>
<comment type="similarity">
    <text evidence="4">Belongs to the pescadillo family.</text>
</comment>
<evidence type="ECO:0000256" key="1">
    <source>
        <dbReference type="ARBA" id="ARBA00022517"/>
    </source>
</evidence>
<dbReference type="FunCoup" id="Q4N2W3">
    <property type="interactions" value="484"/>
</dbReference>
<dbReference type="OMA" id="VFDCLNC"/>
<dbReference type="PANTHER" id="PTHR12221:SF6">
    <property type="entry name" value="PESCADILLO HOMOLOG"/>
    <property type="match status" value="1"/>
</dbReference>
<evidence type="ECO:0000256" key="3">
    <source>
        <dbReference type="ARBA" id="ARBA00023242"/>
    </source>
</evidence>
<proteinExistence type="inferred from homology"/>
<organism evidence="7 8">
    <name type="scientific">Theileria parva</name>
    <name type="common">East coast fever infection agent</name>
    <dbReference type="NCBI Taxonomy" id="5875"/>
    <lineage>
        <taxon>Eukaryota</taxon>
        <taxon>Sar</taxon>
        <taxon>Alveolata</taxon>
        <taxon>Apicomplexa</taxon>
        <taxon>Aconoidasida</taxon>
        <taxon>Piroplasmida</taxon>
        <taxon>Theileriidae</taxon>
        <taxon>Theileria</taxon>
    </lineage>
</organism>
<dbReference type="EMBL" id="AAGK01000004">
    <property type="protein sequence ID" value="EAN31581.1"/>
    <property type="molecule type" value="Genomic_DNA"/>
</dbReference>
<keyword evidence="2 4" id="KW-0698">rRNA processing</keyword>
<dbReference type="PROSITE" id="PS50172">
    <property type="entry name" value="BRCT"/>
    <property type="match status" value="1"/>
</dbReference>
<comment type="caution">
    <text evidence="7">The sequence shown here is derived from an EMBL/GenBank/DDBJ whole genome shotgun (WGS) entry which is preliminary data.</text>
</comment>
<comment type="function">
    <text evidence="4">Required for maturation of ribosomal RNAs and formation of the large ribosomal subunit.</text>
</comment>
<dbReference type="InParanoid" id="Q4N2W3"/>
<keyword evidence="1 4" id="KW-0690">Ribosome biogenesis</keyword>
<feature type="domain" description="BRCT" evidence="6">
    <location>
        <begin position="278"/>
        <end position="358"/>
    </location>
</feature>
<dbReference type="GO" id="GO:0000463">
    <property type="term" value="P:maturation of LSU-rRNA from tricistronic rRNA transcript (SSU-rRNA, 5.8S rRNA, LSU-rRNA)"/>
    <property type="evidence" value="ECO:0007669"/>
    <property type="project" value="UniProtKB-UniRule"/>
</dbReference>
<dbReference type="Pfam" id="PF06732">
    <property type="entry name" value="Pescadillo_N"/>
    <property type="match status" value="1"/>
</dbReference>
<reference evidence="7 8" key="1">
    <citation type="journal article" date="2005" name="Science">
        <title>Genome sequence of Theileria parva, a bovine pathogen that transforms lymphocytes.</title>
        <authorList>
            <person name="Gardner M.J."/>
            <person name="Bishop R."/>
            <person name="Shah T."/>
            <person name="de Villiers E.P."/>
            <person name="Carlton J.M."/>
            <person name="Hall N."/>
            <person name="Ren Q."/>
            <person name="Paulsen I.T."/>
            <person name="Pain A."/>
            <person name="Berriman M."/>
            <person name="Wilson R.J.M."/>
            <person name="Sato S."/>
            <person name="Ralph S.A."/>
            <person name="Mann D.J."/>
            <person name="Xiong Z."/>
            <person name="Shallom S.J."/>
            <person name="Weidman J."/>
            <person name="Jiang L."/>
            <person name="Lynn J."/>
            <person name="Weaver B."/>
            <person name="Shoaibi A."/>
            <person name="Domingo A.R."/>
            <person name="Wasawo D."/>
            <person name="Crabtree J."/>
            <person name="Wortman J.R."/>
            <person name="Haas B."/>
            <person name="Angiuoli S.V."/>
            <person name="Creasy T.H."/>
            <person name="Lu C."/>
            <person name="Suh B."/>
            <person name="Silva J.C."/>
            <person name="Utterback T.R."/>
            <person name="Feldblyum T.V."/>
            <person name="Pertea M."/>
            <person name="Allen J."/>
            <person name="Nierman W.C."/>
            <person name="Taracha E.L.N."/>
            <person name="Salzberg S.L."/>
            <person name="White O.R."/>
            <person name="Fitzhugh H.A."/>
            <person name="Morzaria S."/>
            <person name="Venter J.C."/>
            <person name="Fraser C.M."/>
            <person name="Nene V."/>
        </authorList>
    </citation>
    <scope>NUCLEOTIDE SEQUENCE [LARGE SCALE GENOMIC DNA]</scope>
    <source>
        <strain evidence="7 8">Muguga</strain>
    </source>
</reference>
<dbReference type="GO" id="GO:0070545">
    <property type="term" value="C:PeBoW complex"/>
    <property type="evidence" value="ECO:0007669"/>
    <property type="project" value="TreeGrafter"/>
</dbReference>
<dbReference type="eggNOG" id="KOG2481">
    <property type="taxonomic scope" value="Eukaryota"/>
</dbReference>
<evidence type="ECO:0000256" key="5">
    <source>
        <dbReference type="SAM" id="MobiDB-lite"/>
    </source>
</evidence>
<dbReference type="GO" id="GO:0043021">
    <property type="term" value="F:ribonucleoprotein complex binding"/>
    <property type="evidence" value="ECO:0007669"/>
    <property type="project" value="UniProtKB-UniRule"/>
</dbReference>
<dbReference type="GO" id="GO:0003723">
    <property type="term" value="F:RNA binding"/>
    <property type="evidence" value="ECO:0007669"/>
    <property type="project" value="TreeGrafter"/>
</dbReference>
<keyword evidence="3 4" id="KW-0539">Nucleus</keyword>
<name>Q4N2W3_THEPA</name>
<feature type="region of interest" description="Disordered" evidence="5">
    <location>
        <begin position="387"/>
        <end position="408"/>
    </location>
</feature>
<dbReference type="RefSeq" id="XP_763864.1">
    <property type="nucleotide sequence ID" value="XM_758771.1"/>
</dbReference>
<dbReference type="AlphaFoldDB" id="Q4N2W3"/>
<evidence type="ECO:0000256" key="4">
    <source>
        <dbReference type="HAMAP-Rule" id="MF_03028"/>
    </source>
</evidence>
<evidence type="ECO:0000259" key="6">
    <source>
        <dbReference type="PROSITE" id="PS50172"/>
    </source>
</evidence>
<dbReference type="GeneID" id="3500839"/>
<protein>
    <recommendedName>
        <fullName evidence="4">Pescadillo homolog</fullName>
    </recommendedName>
</protein>
<dbReference type="STRING" id="5875.Q4N2W3"/>
<dbReference type="Proteomes" id="UP000001949">
    <property type="component" value="Unassembled WGS sequence"/>
</dbReference>
<evidence type="ECO:0000313" key="7">
    <source>
        <dbReference type="EMBL" id="EAN31581.1"/>
    </source>
</evidence>
<evidence type="ECO:0000313" key="8">
    <source>
        <dbReference type="Proteomes" id="UP000001949"/>
    </source>
</evidence>
<dbReference type="Gene3D" id="3.40.50.10190">
    <property type="entry name" value="BRCT domain"/>
    <property type="match status" value="1"/>
</dbReference>
<dbReference type="PANTHER" id="PTHR12221">
    <property type="entry name" value="PESCADILLO - RELATED"/>
    <property type="match status" value="1"/>
</dbReference>
<gene>
    <name evidence="7" type="ordered locus">TP04_0229</name>
</gene>
<dbReference type="GO" id="GO:0030687">
    <property type="term" value="C:preribosome, large subunit precursor"/>
    <property type="evidence" value="ECO:0007669"/>
    <property type="project" value="UniProtKB-UniRule"/>
</dbReference>
<dbReference type="InterPro" id="IPR010613">
    <property type="entry name" value="PES"/>
</dbReference>
<dbReference type="GO" id="GO:0000466">
    <property type="term" value="P:maturation of 5.8S rRNA from tricistronic rRNA transcript (SSU-rRNA, 5.8S rRNA, LSU-rRNA)"/>
    <property type="evidence" value="ECO:0007669"/>
    <property type="project" value="UniProtKB-UniRule"/>
</dbReference>
<comment type="subcellular location">
    <subcellularLocation>
        <location evidence="4">Nucleus</location>
        <location evidence="4">Nucleolus</location>
    </subcellularLocation>
    <subcellularLocation>
        <location evidence="4">Nucleus</location>
        <location evidence="4">Nucleoplasm</location>
    </subcellularLocation>
</comment>
<accession>Q4N2W3</accession>
<dbReference type="GO" id="GO:0005654">
    <property type="term" value="C:nucleoplasm"/>
    <property type="evidence" value="ECO:0007669"/>
    <property type="project" value="UniProtKB-SubCell"/>
</dbReference>
<dbReference type="InterPro" id="IPR036420">
    <property type="entry name" value="BRCT_dom_sf"/>
</dbReference>
<sequence length="457" mass="52175">MTLKKKPGKEGSTKNFITRTQAVRRLQVSLRDFQRLCILKGVYPRDVARGGTLTSKGINRRRLKKDKIYYHINDIRNLASGELLPKFRDISSHLKKFKRLVERGEKFDAKLKAQTRPRYSLAPIVKERCPSLVSALEDLDDAISTIAAVSGLSGDESRGLNPTLVSKCSTHLSHFLKYVADTGCLKKTFISIKGFYFQAVILNVTVTWIQPHSFSQKLPYEVDFNVISTFVEYYLELVKLVNYKLYLMSNIEYPPKIRPGFEDLGDEFCYFELKRVASEPGLFANLRFFISREVPLTPTALVVLSAGGLLVDSPKEATHAIVDKPLTELEFSCNYVQPQYVFDCLNCNVVLPTSQYSLGSKLPHHLSPFEDGAYVPDRKVELEKIIREATGKKPEEEGGDKKKDSYIEDLSEELNPELRKLRRSLMPKKHKRLLSKIEYAKERKEAEARKLASRKKN</sequence>
<dbReference type="Pfam" id="PF16589">
    <property type="entry name" value="BRCT_2"/>
    <property type="match status" value="1"/>
</dbReference>
<keyword evidence="8" id="KW-1185">Reference proteome</keyword>
<feature type="compositionally biased region" description="Basic and acidic residues" evidence="5">
    <location>
        <begin position="387"/>
        <end position="406"/>
    </location>
</feature>
<dbReference type="InterPro" id="IPR001357">
    <property type="entry name" value="BRCT_dom"/>
</dbReference>